<organism evidence="2 3">
    <name type="scientific">Pseudarthrobacter equi</name>
    <dbReference type="NCBI Taxonomy" id="728066"/>
    <lineage>
        <taxon>Bacteria</taxon>
        <taxon>Bacillati</taxon>
        <taxon>Actinomycetota</taxon>
        <taxon>Actinomycetes</taxon>
        <taxon>Micrococcales</taxon>
        <taxon>Micrococcaceae</taxon>
        <taxon>Pseudarthrobacter</taxon>
    </lineage>
</organism>
<name>A0A1H1YRS8_9MICC</name>
<dbReference type="Pfam" id="PF13577">
    <property type="entry name" value="SnoaL_4"/>
    <property type="match status" value="1"/>
</dbReference>
<dbReference type="Gene3D" id="3.10.450.50">
    <property type="match status" value="1"/>
</dbReference>
<dbReference type="EMBL" id="LT629779">
    <property type="protein sequence ID" value="SDT23806.1"/>
    <property type="molecule type" value="Genomic_DNA"/>
</dbReference>
<dbReference type="Proteomes" id="UP000198751">
    <property type="component" value="Chromosome I"/>
</dbReference>
<dbReference type="AlphaFoldDB" id="A0A1H1YRS8"/>
<dbReference type="SUPFAM" id="SSF54427">
    <property type="entry name" value="NTF2-like"/>
    <property type="match status" value="1"/>
</dbReference>
<accession>A0A1H1YRS8</accession>
<proteinExistence type="predicted"/>
<keyword evidence="3" id="KW-1185">Reference proteome</keyword>
<dbReference type="InterPro" id="IPR037401">
    <property type="entry name" value="SnoaL-like"/>
</dbReference>
<sequence length="150" mass="16821">MRKVTLETRVAIEALVAELLWRLDHGKADTTWELYTEDAVSTGPLGDMDGRDAIKAWGERRAKVTGVLGRHLIGGIRLEWVGEELHGWTQYLTFRDSSENPLMPASVGEFREVYRTVDGEWKIARREINPIFGGMNAAAHAKRLTESAAT</sequence>
<evidence type="ECO:0000313" key="2">
    <source>
        <dbReference type="EMBL" id="SDT23806.1"/>
    </source>
</evidence>
<protein>
    <submittedName>
        <fullName evidence="2">SnoaL-like domain-containing protein</fullName>
    </submittedName>
</protein>
<reference evidence="3" key="1">
    <citation type="submission" date="2016-10" db="EMBL/GenBank/DDBJ databases">
        <authorList>
            <person name="Varghese N."/>
            <person name="Submissions S."/>
        </authorList>
    </citation>
    <scope>NUCLEOTIDE SEQUENCE [LARGE SCALE GENOMIC DNA]</scope>
    <source>
        <strain evidence="3">IMMIB L-1606</strain>
    </source>
</reference>
<feature type="domain" description="SnoaL-like" evidence="1">
    <location>
        <begin position="5"/>
        <end position="126"/>
    </location>
</feature>
<dbReference type="RefSeq" id="WP_091719818.1">
    <property type="nucleotide sequence ID" value="NZ_LT629779.1"/>
</dbReference>
<evidence type="ECO:0000259" key="1">
    <source>
        <dbReference type="Pfam" id="PF13577"/>
    </source>
</evidence>
<gene>
    <name evidence="2" type="ORF">SAMN04489743_2119</name>
</gene>
<dbReference type="OrthoDB" id="1492465at2"/>
<dbReference type="InterPro" id="IPR032710">
    <property type="entry name" value="NTF2-like_dom_sf"/>
</dbReference>
<evidence type="ECO:0000313" key="3">
    <source>
        <dbReference type="Proteomes" id="UP000198751"/>
    </source>
</evidence>